<keyword evidence="3" id="KW-0804">Transcription</keyword>
<dbReference type="InterPro" id="IPR016032">
    <property type="entry name" value="Sig_transdc_resp-reg_C-effctor"/>
</dbReference>
<dbReference type="RefSeq" id="WP_034211991.1">
    <property type="nucleotide sequence ID" value="NZ_AVCK01000016.1"/>
</dbReference>
<dbReference type="STRING" id="1384056.N787_10465"/>
<dbReference type="PRINTS" id="PR00038">
    <property type="entry name" value="HTHLUXR"/>
</dbReference>
<organism evidence="5 6">
    <name type="scientific">Arenimonas metalli CF5-1</name>
    <dbReference type="NCBI Taxonomy" id="1384056"/>
    <lineage>
        <taxon>Bacteria</taxon>
        <taxon>Pseudomonadati</taxon>
        <taxon>Pseudomonadota</taxon>
        <taxon>Gammaproteobacteria</taxon>
        <taxon>Lysobacterales</taxon>
        <taxon>Lysobacteraceae</taxon>
        <taxon>Arenimonas</taxon>
    </lineage>
</organism>
<protein>
    <recommendedName>
        <fullName evidence="4">HTH luxR-type domain-containing protein</fullName>
    </recommendedName>
</protein>
<dbReference type="AlphaFoldDB" id="A0A091B6K2"/>
<dbReference type="Gene3D" id="1.10.10.10">
    <property type="entry name" value="Winged helix-like DNA-binding domain superfamily/Winged helix DNA-binding domain"/>
    <property type="match status" value="1"/>
</dbReference>
<proteinExistence type="predicted"/>
<dbReference type="InterPro" id="IPR000792">
    <property type="entry name" value="Tscrpt_reg_LuxR_C"/>
</dbReference>
<dbReference type="SMART" id="SM00421">
    <property type="entry name" value="HTH_LUXR"/>
    <property type="match status" value="1"/>
</dbReference>
<reference evidence="5 6" key="1">
    <citation type="submission" date="2013-09" db="EMBL/GenBank/DDBJ databases">
        <title>Genome sequencing of Arenimonas metalli.</title>
        <authorList>
            <person name="Chen F."/>
            <person name="Wang G."/>
        </authorList>
    </citation>
    <scope>NUCLEOTIDE SEQUENCE [LARGE SCALE GENOMIC DNA]</scope>
    <source>
        <strain evidence="5 6">CF5-1</strain>
    </source>
</reference>
<keyword evidence="1" id="KW-0805">Transcription regulation</keyword>
<evidence type="ECO:0000313" key="6">
    <source>
        <dbReference type="Proteomes" id="UP000029393"/>
    </source>
</evidence>
<keyword evidence="6" id="KW-1185">Reference proteome</keyword>
<dbReference type="SUPFAM" id="SSF46894">
    <property type="entry name" value="C-terminal effector domain of the bipartite response regulators"/>
    <property type="match status" value="1"/>
</dbReference>
<evidence type="ECO:0000256" key="2">
    <source>
        <dbReference type="ARBA" id="ARBA00023125"/>
    </source>
</evidence>
<dbReference type="eggNOG" id="COG2197">
    <property type="taxonomic scope" value="Bacteria"/>
</dbReference>
<evidence type="ECO:0000256" key="3">
    <source>
        <dbReference type="ARBA" id="ARBA00023163"/>
    </source>
</evidence>
<sequence>MQDAAPRLARWRAELREDATAARQRRALARAAESLALAPDAARAAEAVLRVAVELTGARDAAVLARVASGVRLLAGLGAARPAGATVPGGTGWRTFAPGWTAASESGPGHDEWLLPDTASPGTEWRGGIRFAGQVLGALVLRLPDPGAEGLDETLCVLAALLSPCLAPASAARRPRRRQDSALRQLTPRERQVLALLPRGLSNQGLAEALGIAPGTAKSHVERILRKLECRDRTQAAVMAVEGGLSA</sequence>
<evidence type="ECO:0000259" key="4">
    <source>
        <dbReference type="PROSITE" id="PS50043"/>
    </source>
</evidence>
<dbReference type="Pfam" id="PF00196">
    <property type="entry name" value="GerE"/>
    <property type="match status" value="1"/>
</dbReference>
<comment type="caution">
    <text evidence="5">The sequence shown here is derived from an EMBL/GenBank/DDBJ whole genome shotgun (WGS) entry which is preliminary data.</text>
</comment>
<dbReference type="Proteomes" id="UP000029393">
    <property type="component" value="Unassembled WGS sequence"/>
</dbReference>
<dbReference type="EMBL" id="AVCK01000016">
    <property type="protein sequence ID" value="KFN46444.1"/>
    <property type="molecule type" value="Genomic_DNA"/>
</dbReference>
<dbReference type="GO" id="GO:0006355">
    <property type="term" value="P:regulation of DNA-templated transcription"/>
    <property type="evidence" value="ECO:0007669"/>
    <property type="project" value="InterPro"/>
</dbReference>
<dbReference type="InterPro" id="IPR036388">
    <property type="entry name" value="WH-like_DNA-bd_sf"/>
</dbReference>
<feature type="domain" description="HTH luxR-type" evidence="4">
    <location>
        <begin position="179"/>
        <end position="244"/>
    </location>
</feature>
<accession>A0A091B6K2</accession>
<gene>
    <name evidence="5" type="ORF">N787_10465</name>
</gene>
<evidence type="ECO:0000313" key="5">
    <source>
        <dbReference type="EMBL" id="KFN46444.1"/>
    </source>
</evidence>
<keyword evidence="2" id="KW-0238">DNA-binding</keyword>
<evidence type="ECO:0000256" key="1">
    <source>
        <dbReference type="ARBA" id="ARBA00023015"/>
    </source>
</evidence>
<dbReference type="PANTHER" id="PTHR44688:SF16">
    <property type="entry name" value="DNA-BINDING TRANSCRIPTIONAL ACTIVATOR DEVR_DOSR"/>
    <property type="match status" value="1"/>
</dbReference>
<dbReference type="PROSITE" id="PS50043">
    <property type="entry name" value="HTH_LUXR_2"/>
    <property type="match status" value="1"/>
</dbReference>
<dbReference type="CDD" id="cd06170">
    <property type="entry name" value="LuxR_C_like"/>
    <property type="match status" value="1"/>
</dbReference>
<dbReference type="GO" id="GO:0003677">
    <property type="term" value="F:DNA binding"/>
    <property type="evidence" value="ECO:0007669"/>
    <property type="project" value="UniProtKB-KW"/>
</dbReference>
<dbReference type="PANTHER" id="PTHR44688">
    <property type="entry name" value="DNA-BINDING TRANSCRIPTIONAL ACTIVATOR DEVR_DOSR"/>
    <property type="match status" value="1"/>
</dbReference>
<dbReference type="PATRIC" id="fig|1384056.3.peg.1312"/>
<name>A0A091B6K2_9GAMM</name>
<dbReference type="OrthoDB" id="8533716at2"/>